<dbReference type="PANTHER" id="PTHR47485:SF1">
    <property type="entry name" value="THYLAKOID LUMENAL 17.4 KDA PROTEIN, CHLOROPLASTIC"/>
    <property type="match status" value="1"/>
</dbReference>
<evidence type="ECO:0000256" key="1">
    <source>
        <dbReference type="ARBA" id="ARBA00022737"/>
    </source>
</evidence>
<dbReference type="Pfam" id="PF00805">
    <property type="entry name" value="Pentapeptide"/>
    <property type="match status" value="3"/>
</dbReference>
<organism evidence="2 3">
    <name type="scientific">Nonomuraea monospora</name>
    <dbReference type="NCBI Taxonomy" id="568818"/>
    <lineage>
        <taxon>Bacteria</taxon>
        <taxon>Bacillati</taxon>
        <taxon>Actinomycetota</taxon>
        <taxon>Actinomycetes</taxon>
        <taxon>Streptosporangiales</taxon>
        <taxon>Streptosporangiaceae</taxon>
        <taxon>Nonomuraea</taxon>
    </lineage>
</organism>
<sequence>MLIGPAARRLAGEQHPLTQAERQQMTATERVEAVNAARHTLIQAATGLVVIGGAVFTAQSLWYTAQSLDASRQAQWTAEQGQITDRYTKAVQQLGSDKIDIRLGGMYALERLAQDSSRDHQTVYDVLATFVREHDPKPSVELVPEPPSTDVQVALTIIGRRNVARDGTRPPNLDSIRISDANLRGADLRGISLTRAYVTYTNLVDAKLTGNNLDHINLDGSNLWGANLDNASLHIATLTNASLVRTRLRGASLNSADFTGSSLIDVDLRGAMLRDADFSTTHLYGVDLRGADLQGIHGKTEDEIRQRALVDKTTIF</sequence>
<keyword evidence="1" id="KW-0677">Repeat</keyword>
<keyword evidence="3" id="KW-1185">Reference proteome</keyword>
<protein>
    <recommendedName>
        <fullName evidence="4">Pentapeptide repeat-containing protein</fullName>
    </recommendedName>
</protein>
<evidence type="ECO:0000313" key="3">
    <source>
        <dbReference type="Proteomes" id="UP001499843"/>
    </source>
</evidence>
<dbReference type="Gene3D" id="2.160.20.80">
    <property type="entry name" value="E3 ubiquitin-protein ligase SopA"/>
    <property type="match status" value="1"/>
</dbReference>
<evidence type="ECO:0000313" key="2">
    <source>
        <dbReference type="EMBL" id="GAA2214826.1"/>
    </source>
</evidence>
<comment type="caution">
    <text evidence="2">The sequence shown here is derived from an EMBL/GenBank/DDBJ whole genome shotgun (WGS) entry which is preliminary data.</text>
</comment>
<gene>
    <name evidence="2" type="ORF">GCM10009850_102920</name>
</gene>
<dbReference type="Proteomes" id="UP001499843">
    <property type="component" value="Unassembled WGS sequence"/>
</dbReference>
<dbReference type="EMBL" id="BAAAQX010000044">
    <property type="protein sequence ID" value="GAA2214826.1"/>
    <property type="molecule type" value="Genomic_DNA"/>
</dbReference>
<evidence type="ECO:0008006" key="4">
    <source>
        <dbReference type="Google" id="ProtNLM"/>
    </source>
</evidence>
<dbReference type="InterPro" id="IPR001646">
    <property type="entry name" value="5peptide_repeat"/>
</dbReference>
<name>A0ABP5PT06_9ACTN</name>
<dbReference type="PANTHER" id="PTHR47485">
    <property type="entry name" value="THYLAKOID LUMENAL 17.4 KDA PROTEIN, CHLOROPLASTIC"/>
    <property type="match status" value="1"/>
</dbReference>
<reference evidence="3" key="1">
    <citation type="journal article" date="2019" name="Int. J. Syst. Evol. Microbiol.">
        <title>The Global Catalogue of Microorganisms (GCM) 10K type strain sequencing project: providing services to taxonomists for standard genome sequencing and annotation.</title>
        <authorList>
            <consortium name="The Broad Institute Genomics Platform"/>
            <consortium name="The Broad Institute Genome Sequencing Center for Infectious Disease"/>
            <person name="Wu L."/>
            <person name="Ma J."/>
        </authorList>
    </citation>
    <scope>NUCLEOTIDE SEQUENCE [LARGE SCALE GENOMIC DNA]</scope>
    <source>
        <strain evidence="3">JCM 16114</strain>
    </source>
</reference>
<accession>A0ABP5PT06</accession>
<dbReference type="SUPFAM" id="SSF141571">
    <property type="entry name" value="Pentapeptide repeat-like"/>
    <property type="match status" value="1"/>
</dbReference>
<proteinExistence type="predicted"/>